<feature type="region of interest" description="Disordered" evidence="1">
    <location>
        <begin position="11"/>
        <end position="79"/>
    </location>
</feature>
<name>A0A1R3KHZ2_9ROSI</name>
<feature type="compositionally biased region" description="Low complexity" evidence="1">
    <location>
        <begin position="12"/>
        <end position="23"/>
    </location>
</feature>
<evidence type="ECO:0000256" key="1">
    <source>
        <dbReference type="SAM" id="MobiDB-lite"/>
    </source>
</evidence>
<proteinExistence type="predicted"/>
<feature type="compositionally biased region" description="Basic and acidic residues" evidence="1">
    <location>
        <begin position="24"/>
        <end position="37"/>
    </location>
</feature>
<dbReference type="AlphaFoldDB" id="A0A1R3KHZ2"/>
<evidence type="ECO:0000313" key="2">
    <source>
        <dbReference type="EMBL" id="OMP06705.1"/>
    </source>
</evidence>
<accession>A0A1R3KHZ2</accession>
<evidence type="ECO:0000313" key="3">
    <source>
        <dbReference type="Proteomes" id="UP000187203"/>
    </source>
</evidence>
<dbReference type="Proteomes" id="UP000187203">
    <property type="component" value="Unassembled WGS sequence"/>
</dbReference>
<reference evidence="3" key="1">
    <citation type="submission" date="2013-09" db="EMBL/GenBank/DDBJ databases">
        <title>Corchorus olitorius genome sequencing.</title>
        <authorList>
            <person name="Alam M."/>
            <person name="Haque M.S."/>
            <person name="Islam M.S."/>
            <person name="Emdad E.M."/>
            <person name="Islam M.M."/>
            <person name="Ahmed B."/>
            <person name="Halim A."/>
            <person name="Hossen Q.M.M."/>
            <person name="Hossain M.Z."/>
            <person name="Ahmed R."/>
            <person name="Khan M.M."/>
            <person name="Islam R."/>
            <person name="Rashid M.M."/>
            <person name="Khan S.A."/>
            <person name="Rahman M.S."/>
            <person name="Alam M."/>
            <person name="Yahiya A.S."/>
            <person name="Khan M.S."/>
            <person name="Azam M.S."/>
            <person name="Haque T."/>
            <person name="Lashkar M.Z.H."/>
            <person name="Akhand A.I."/>
            <person name="Morshed G."/>
            <person name="Roy S."/>
            <person name="Uddin K.S."/>
            <person name="Rabeya T."/>
            <person name="Hossain A.S."/>
            <person name="Chowdhury A."/>
            <person name="Snigdha A.R."/>
            <person name="Mortoza M.S."/>
            <person name="Matin S.A."/>
            <person name="Hoque S.M.E."/>
            <person name="Islam M.K."/>
            <person name="Roy D.K."/>
            <person name="Haider R."/>
            <person name="Moosa M.M."/>
            <person name="Elias S.M."/>
            <person name="Hasan A.M."/>
            <person name="Jahan S."/>
            <person name="Shafiuddin M."/>
            <person name="Mahmood N."/>
            <person name="Shommy N.S."/>
        </authorList>
    </citation>
    <scope>NUCLEOTIDE SEQUENCE [LARGE SCALE GENOMIC DNA]</scope>
    <source>
        <strain evidence="3">cv. O-4</strain>
    </source>
</reference>
<gene>
    <name evidence="2" type="ORF">COLO4_07963</name>
</gene>
<keyword evidence="3" id="KW-1185">Reference proteome</keyword>
<dbReference type="EMBL" id="AWUE01013524">
    <property type="protein sequence ID" value="OMP06705.1"/>
    <property type="molecule type" value="Genomic_DNA"/>
</dbReference>
<protein>
    <submittedName>
        <fullName evidence="2">F-box/LRR-repeat protein 7-like isoform 2</fullName>
    </submittedName>
</protein>
<sequence length="106" mass="11854">MAALERALLQVNANAQPGNNAAPRRVERKAPLGDNSRDPPNAENPALPSYEEYYQDDDRSYHSSQDLTYYPPSTPTNDRAYEIDGIATNSSQAEWAIRRSTRDQVA</sequence>
<comment type="caution">
    <text evidence="2">The sequence shown here is derived from an EMBL/GenBank/DDBJ whole genome shotgun (WGS) entry which is preliminary data.</text>
</comment>
<organism evidence="2 3">
    <name type="scientific">Corchorus olitorius</name>
    <dbReference type="NCBI Taxonomy" id="93759"/>
    <lineage>
        <taxon>Eukaryota</taxon>
        <taxon>Viridiplantae</taxon>
        <taxon>Streptophyta</taxon>
        <taxon>Embryophyta</taxon>
        <taxon>Tracheophyta</taxon>
        <taxon>Spermatophyta</taxon>
        <taxon>Magnoliopsida</taxon>
        <taxon>eudicotyledons</taxon>
        <taxon>Gunneridae</taxon>
        <taxon>Pentapetalae</taxon>
        <taxon>rosids</taxon>
        <taxon>malvids</taxon>
        <taxon>Malvales</taxon>
        <taxon>Malvaceae</taxon>
        <taxon>Grewioideae</taxon>
        <taxon>Apeibeae</taxon>
        <taxon>Corchorus</taxon>
    </lineage>
</organism>